<organism evidence="1 2">
    <name type="scientific">Phyllobacterium zundukense</name>
    <dbReference type="NCBI Taxonomy" id="1867719"/>
    <lineage>
        <taxon>Bacteria</taxon>
        <taxon>Pseudomonadati</taxon>
        <taxon>Pseudomonadota</taxon>
        <taxon>Alphaproteobacteria</taxon>
        <taxon>Hyphomicrobiales</taxon>
        <taxon>Phyllobacteriaceae</taxon>
        <taxon>Phyllobacterium</taxon>
    </lineage>
</organism>
<dbReference type="EMBL" id="CP104973">
    <property type="protein sequence ID" value="UXN62566.1"/>
    <property type="molecule type" value="Genomic_DNA"/>
</dbReference>
<protein>
    <submittedName>
        <fullName evidence="1">ABC transporter substrate-binding protein</fullName>
    </submittedName>
</protein>
<accession>A0ACD4D9U2</accession>
<keyword evidence="2" id="KW-1185">Reference proteome</keyword>
<name>A0ACD4D9U2_9HYPH</name>
<sequence>MTKKVELTLACGDYEIVRALREGQVKPDGIELTILTEMDSTTRHWRFLRNGEFDVAEVSLSSYVTARGRDLPFNAIPVFLHRRFRHGFIFVNSKSGIREPKDLIGRRVGVKNYLVTATLWLRGILESEYGVPHQSIEWFAELDEDVDFTPPAGLKLSRLPDDKSVETMLLDGEIDALLHPDLIDAIVEKDPRVGRLFPDYKQDEVEYYKRTGIFPIMHVMGIRPEIVERHPWVPINLFQAFNEAKRLAMQRMENPRVVPLAWYREAWEEQIDILGDDPWAYGLGERNRHNLETAIGYAHQQGLIEREIPLEELFLDVGQGRKRGEKNRV</sequence>
<evidence type="ECO:0000313" key="1">
    <source>
        <dbReference type="EMBL" id="UXN62566.1"/>
    </source>
</evidence>
<gene>
    <name evidence="1" type="ORF">N8E88_21680</name>
</gene>
<proteinExistence type="predicted"/>
<reference evidence="1" key="1">
    <citation type="submission" date="2022-09" db="EMBL/GenBank/DDBJ databases">
        <title>Interaction between co-microsymbionts with complementary sets of symbiotic genes in legume-rhizobium systems.</title>
        <authorList>
            <person name="Safronova V."/>
            <person name="Sazanova A."/>
            <person name="Afonin A."/>
            <person name="Chirak E."/>
        </authorList>
    </citation>
    <scope>NUCLEOTIDE SEQUENCE</scope>
    <source>
        <strain evidence="1">A18/3m</strain>
    </source>
</reference>
<dbReference type="Proteomes" id="UP001061991">
    <property type="component" value="Chromosome"/>
</dbReference>
<evidence type="ECO:0000313" key="2">
    <source>
        <dbReference type="Proteomes" id="UP001061991"/>
    </source>
</evidence>